<evidence type="ECO:0000313" key="2">
    <source>
        <dbReference type="EMBL" id="TSJ36573.1"/>
    </source>
</evidence>
<dbReference type="InterPro" id="IPR004843">
    <property type="entry name" value="Calcineurin-like_PHP"/>
</dbReference>
<feature type="domain" description="Calcineurin-like phosphoesterase" evidence="1">
    <location>
        <begin position="93"/>
        <end position="308"/>
    </location>
</feature>
<dbReference type="PANTHER" id="PTHR46546:SF4">
    <property type="entry name" value="SHEWANELLA-LIKE PROTEIN PHOSPHATASE 1"/>
    <property type="match status" value="1"/>
</dbReference>
<dbReference type="EMBL" id="VLPK01000006">
    <property type="protein sequence ID" value="TSJ36573.1"/>
    <property type="molecule type" value="Genomic_DNA"/>
</dbReference>
<reference evidence="2 3" key="1">
    <citation type="submission" date="2019-07" db="EMBL/GenBank/DDBJ databases">
        <authorList>
            <person name="Huq M.A."/>
        </authorList>
    </citation>
    <scope>NUCLEOTIDE SEQUENCE [LARGE SCALE GENOMIC DNA]</scope>
    <source>
        <strain evidence="2 3">MAH-19</strain>
    </source>
</reference>
<dbReference type="Gene3D" id="3.60.21.10">
    <property type="match status" value="1"/>
</dbReference>
<gene>
    <name evidence="2" type="ORF">FO440_22355</name>
</gene>
<accession>A0A556M9J9</accession>
<sequence>MKYLLILVLMLTGLLTFAQKVWTVDGPYVRYEDQKAVAITIEKDDNLTLAKSELILPGEQMVVTPEGHPEWAFKVSLKEKIEIPYGEYPAAGKTLFVSDIEGEFKVFRELLLKSKVIDQEYNWIYGANNLVIAGDLFDRGKDVVPELWLLYKLEDEAKAKGGSVHVLLGNHDIMNLDGDHRYTDGKYFKNAWLMGTDATGLFGKDTELGRWLLSKNIVEKIGDVLVMHAGLSPEVARLNLSLEQLNHKARPYYDVKINQIPADFKVLFDKSSPFWYRAYFRETKISMAGLDSTLQQYACKYIVVGHTIVKWNVASYYEGKVIGIDVDTHKGHSASVLYENGKWHRDNQKLLRYKPKNDQIKEKDIL</sequence>
<dbReference type="Proteomes" id="UP000318733">
    <property type="component" value="Unassembled WGS sequence"/>
</dbReference>
<name>A0A556M9J9_9SPHI</name>
<comment type="caution">
    <text evidence="2">The sequence shown here is derived from an EMBL/GenBank/DDBJ whole genome shotgun (WGS) entry which is preliminary data.</text>
</comment>
<organism evidence="2 3">
    <name type="scientific">Mucilaginibacter corticis</name>
    <dbReference type="NCBI Taxonomy" id="2597670"/>
    <lineage>
        <taxon>Bacteria</taxon>
        <taxon>Pseudomonadati</taxon>
        <taxon>Bacteroidota</taxon>
        <taxon>Sphingobacteriia</taxon>
        <taxon>Sphingobacteriales</taxon>
        <taxon>Sphingobacteriaceae</taxon>
        <taxon>Mucilaginibacter</taxon>
    </lineage>
</organism>
<dbReference type="SUPFAM" id="SSF56300">
    <property type="entry name" value="Metallo-dependent phosphatases"/>
    <property type="match status" value="1"/>
</dbReference>
<dbReference type="InterPro" id="IPR029052">
    <property type="entry name" value="Metallo-depent_PP-like"/>
</dbReference>
<dbReference type="GO" id="GO:0016787">
    <property type="term" value="F:hydrolase activity"/>
    <property type="evidence" value="ECO:0007669"/>
    <property type="project" value="InterPro"/>
</dbReference>
<dbReference type="PANTHER" id="PTHR46546">
    <property type="entry name" value="SHEWANELLA-LIKE PROTEIN PHOSPHATASE 1"/>
    <property type="match status" value="1"/>
</dbReference>
<proteinExistence type="predicted"/>
<dbReference type="AlphaFoldDB" id="A0A556M9J9"/>
<protein>
    <submittedName>
        <fullName evidence="2">Metallophosphoesterase</fullName>
    </submittedName>
</protein>
<evidence type="ECO:0000259" key="1">
    <source>
        <dbReference type="Pfam" id="PF00149"/>
    </source>
</evidence>
<keyword evidence="3" id="KW-1185">Reference proteome</keyword>
<dbReference type="Pfam" id="PF00149">
    <property type="entry name" value="Metallophos"/>
    <property type="match status" value="1"/>
</dbReference>
<evidence type="ECO:0000313" key="3">
    <source>
        <dbReference type="Proteomes" id="UP000318733"/>
    </source>
</evidence>